<dbReference type="EMBL" id="NPMS01000014">
    <property type="protein sequence ID" value="OZU87144.1"/>
    <property type="molecule type" value="Genomic_DNA"/>
</dbReference>
<gene>
    <name evidence="2" type="ORF">CIL03_18335</name>
</gene>
<feature type="compositionally biased region" description="Low complexity" evidence="1">
    <location>
        <begin position="56"/>
        <end position="74"/>
    </location>
</feature>
<feature type="compositionally biased region" description="Acidic residues" evidence="1">
    <location>
        <begin position="31"/>
        <end position="55"/>
    </location>
</feature>
<keyword evidence="3" id="KW-1185">Reference proteome</keyword>
<dbReference type="InterPro" id="IPR025623">
    <property type="entry name" value="YusW"/>
</dbReference>
<evidence type="ECO:0000313" key="2">
    <source>
        <dbReference type="EMBL" id="OZU87144.1"/>
    </source>
</evidence>
<comment type="caution">
    <text evidence="2">The sequence shown here is derived from an EMBL/GenBank/DDBJ whole genome shotgun (WGS) entry which is preliminary data.</text>
</comment>
<reference evidence="2 3" key="1">
    <citation type="submission" date="2017-08" db="EMBL/GenBank/DDBJ databases">
        <title>Virgibacillus indicus sp. nov. and Virgibacillus profoundi sp. nov, two moderately halophilic bacteria isolated from marine sediment by using the Microfluidic Streak Plate.</title>
        <authorList>
            <person name="Xu B."/>
            <person name="Hu B."/>
            <person name="Wang J."/>
            <person name="Zhu Y."/>
            <person name="Huang L."/>
            <person name="Du W."/>
            <person name="Huang Y."/>
        </authorList>
    </citation>
    <scope>NUCLEOTIDE SEQUENCE [LARGE SCALE GENOMIC DNA]</scope>
    <source>
        <strain evidence="2 3">IO3-P2-C2</strain>
    </source>
</reference>
<evidence type="ECO:0008006" key="4">
    <source>
        <dbReference type="Google" id="ProtNLM"/>
    </source>
</evidence>
<evidence type="ECO:0000256" key="1">
    <source>
        <dbReference type="SAM" id="MobiDB-lite"/>
    </source>
</evidence>
<protein>
    <recommendedName>
        <fullName evidence="4">YusW-like protein</fullName>
    </recommendedName>
</protein>
<evidence type="ECO:0000313" key="3">
    <source>
        <dbReference type="Proteomes" id="UP000216498"/>
    </source>
</evidence>
<name>A0A265N6N9_9BACI</name>
<organism evidence="2 3">
    <name type="scientific">Virgibacillus indicus</name>
    <dbReference type="NCBI Taxonomy" id="2024554"/>
    <lineage>
        <taxon>Bacteria</taxon>
        <taxon>Bacillati</taxon>
        <taxon>Bacillota</taxon>
        <taxon>Bacilli</taxon>
        <taxon>Bacillales</taxon>
        <taxon>Bacillaceae</taxon>
        <taxon>Virgibacillus</taxon>
    </lineage>
</organism>
<dbReference type="OrthoDB" id="2452750at2"/>
<sequence length="179" mass="19899">MIGEIEMTIIMKRLCPLLFAALILGACGNDDEVENPPQNETDDTQQQDTNNDDSNSDSNSDANNDNDNTDSNAALDYSFTGFDLEADFNETNDTLDVDYDHENDETEASYENKSQNINLQGDAAMEELDKLFSAFDFDENTANEDVLKAVSEAFGIPDDATNVELDIEFSSGTEKEYKR</sequence>
<dbReference type="Proteomes" id="UP000216498">
    <property type="component" value="Unassembled WGS sequence"/>
</dbReference>
<feature type="region of interest" description="Disordered" evidence="1">
    <location>
        <begin position="31"/>
        <end position="74"/>
    </location>
</feature>
<dbReference type="AlphaFoldDB" id="A0A265N6N9"/>
<proteinExistence type="predicted"/>
<accession>A0A265N6N9</accession>
<dbReference type="Pfam" id="PF14039">
    <property type="entry name" value="YusW"/>
    <property type="match status" value="1"/>
</dbReference>